<keyword evidence="7" id="KW-1185">Reference proteome</keyword>
<dbReference type="InterPro" id="IPR044494">
    <property type="entry name" value="AKR3C2/3"/>
</dbReference>
<dbReference type="CDD" id="cd19120">
    <property type="entry name" value="AKR_AKR3C2-3"/>
    <property type="match status" value="1"/>
</dbReference>
<dbReference type="InterPro" id="IPR020471">
    <property type="entry name" value="AKR"/>
</dbReference>
<feature type="site" description="Lowers pKa of active site Tyr" evidence="4">
    <location>
        <position position="83"/>
    </location>
</feature>
<name>A0A1V2L2F7_CYBFA</name>
<dbReference type="SUPFAM" id="SSF51430">
    <property type="entry name" value="NAD(P)-linked oxidoreductase"/>
    <property type="match status" value="1"/>
</dbReference>
<evidence type="ECO:0000256" key="4">
    <source>
        <dbReference type="PIRSR" id="PIRSR000097-3"/>
    </source>
</evidence>
<dbReference type="OMA" id="IGTGTRW"/>
<evidence type="ECO:0000313" key="7">
    <source>
        <dbReference type="Proteomes" id="UP000189513"/>
    </source>
</evidence>
<dbReference type="Proteomes" id="UP000189513">
    <property type="component" value="Unassembled WGS sequence"/>
</dbReference>
<dbReference type="VEuPathDB" id="FungiDB:BON22_4117"/>
<sequence length="295" mass="33635">MQYFTLSNGSKIPAVSIIGTGTQWFNAERVGFNQKLVEQLEYALSLPDVVHVDIAENYGTYPELGAALKSTTKAREDIWITDKFSKIVSTPREALESSLKVLGVDYVDLYLIHDPFYDSEKPGYDIVQAWKYLEELYKEGKCKNIGVSNWRVEDLEKVLAIAEIKPVVNQIEYSAFLQNQTPGIYDYCQKNGIQLEAYGPLGPLTTRNGESGEFYDYVDELSNKYGKNSGLILLRWVYQRGVLPVTTSSKKERIAEANTIFDFELTDEEADKITKLGESHPNVRQFWIPQYSQYD</sequence>
<evidence type="ECO:0000313" key="6">
    <source>
        <dbReference type="EMBL" id="ONH66082.1"/>
    </source>
</evidence>
<reference evidence="7" key="1">
    <citation type="journal article" date="2017" name="Genome Announc.">
        <title>Genome sequences of Cyberlindnera fabianii 65, Pichia kudriavzevii 129, and Saccharomyces cerevisiae 131 isolated from fermented masau fruits in Zimbabwe.</title>
        <authorList>
            <person name="van Rijswijck I.M.H."/>
            <person name="Derks M.F.L."/>
            <person name="Abee T."/>
            <person name="de Ridder D."/>
            <person name="Smid E.J."/>
        </authorList>
    </citation>
    <scope>NUCLEOTIDE SEQUENCE [LARGE SCALE GENOMIC DNA]</scope>
    <source>
        <strain evidence="7">65</strain>
    </source>
</reference>
<dbReference type="Pfam" id="PF00248">
    <property type="entry name" value="Aldo_ket_red"/>
    <property type="match status" value="1"/>
</dbReference>
<dbReference type="GO" id="GO:0016652">
    <property type="term" value="F:oxidoreductase activity, acting on NAD(P)H as acceptor"/>
    <property type="evidence" value="ECO:0007669"/>
    <property type="project" value="InterPro"/>
</dbReference>
<feature type="binding site" evidence="3">
    <location>
        <position position="113"/>
    </location>
    <ligand>
        <name>substrate</name>
    </ligand>
</feature>
<dbReference type="InterPro" id="IPR023210">
    <property type="entry name" value="NADP_OxRdtase_dom"/>
</dbReference>
<proteinExistence type="predicted"/>
<keyword evidence="1" id="KW-0560">Oxidoreductase</keyword>
<dbReference type="EMBL" id="MPUK01000008">
    <property type="protein sequence ID" value="ONH66082.1"/>
    <property type="molecule type" value="Genomic_DNA"/>
</dbReference>
<evidence type="ECO:0000256" key="3">
    <source>
        <dbReference type="PIRSR" id="PIRSR000097-2"/>
    </source>
</evidence>
<dbReference type="AlphaFoldDB" id="A0A1V2L2F7"/>
<feature type="active site" description="Proton donor" evidence="2">
    <location>
        <position position="58"/>
    </location>
</feature>
<evidence type="ECO:0000256" key="1">
    <source>
        <dbReference type="ARBA" id="ARBA00023002"/>
    </source>
</evidence>
<evidence type="ECO:0000259" key="5">
    <source>
        <dbReference type="Pfam" id="PF00248"/>
    </source>
</evidence>
<evidence type="ECO:0000256" key="2">
    <source>
        <dbReference type="PIRSR" id="PIRSR000097-1"/>
    </source>
</evidence>
<accession>A0A1V2L2F7</accession>
<dbReference type="FunFam" id="3.20.20.100:FF:000002">
    <property type="entry name" value="2,5-diketo-D-gluconic acid reductase A"/>
    <property type="match status" value="1"/>
</dbReference>
<dbReference type="Gene3D" id="3.20.20.100">
    <property type="entry name" value="NADP-dependent oxidoreductase domain"/>
    <property type="match status" value="1"/>
</dbReference>
<feature type="domain" description="NADP-dependent oxidoreductase" evidence="5">
    <location>
        <begin position="20"/>
        <end position="276"/>
    </location>
</feature>
<dbReference type="STRING" id="36022.A0A1V2L2F7"/>
<gene>
    <name evidence="6" type="ORF">BON22_4117</name>
</gene>
<dbReference type="PIRSF" id="PIRSF000097">
    <property type="entry name" value="AKR"/>
    <property type="match status" value="1"/>
</dbReference>
<comment type="caution">
    <text evidence="6">The sequence shown here is derived from an EMBL/GenBank/DDBJ whole genome shotgun (WGS) entry which is preliminary data.</text>
</comment>
<dbReference type="GO" id="GO:0016616">
    <property type="term" value="F:oxidoreductase activity, acting on the CH-OH group of donors, NAD or NADP as acceptor"/>
    <property type="evidence" value="ECO:0007669"/>
    <property type="project" value="UniProtKB-ARBA"/>
</dbReference>
<dbReference type="PRINTS" id="PR00069">
    <property type="entry name" value="ALDKETRDTASE"/>
</dbReference>
<dbReference type="PANTHER" id="PTHR11732">
    <property type="entry name" value="ALDO/KETO REDUCTASE"/>
    <property type="match status" value="1"/>
</dbReference>
<protein>
    <submittedName>
        <fullName evidence="6">NADPH-dependent alpha-keto amide reductase</fullName>
    </submittedName>
</protein>
<organism evidence="6 7">
    <name type="scientific">Cyberlindnera fabianii</name>
    <name type="common">Yeast</name>
    <name type="synonym">Hansenula fabianii</name>
    <dbReference type="NCBI Taxonomy" id="36022"/>
    <lineage>
        <taxon>Eukaryota</taxon>
        <taxon>Fungi</taxon>
        <taxon>Dikarya</taxon>
        <taxon>Ascomycota</taxon>
        <taxon>Saccharomycotina</taxon>
        <taxon>Saccharomycetes</taxon>
        <taxon>Phaffomycetales</taxon>
        <taxon>Phaffomycetaceae</taxon>
        <taxon>Cyberlindnera</taxon>
    </lineage>
</organism>
<dbReference type="InterPro" id="IPR036812">
    <property type="entry name" value="NAD(P)_OxRdtase_dom_sf"/>
</dbReference>